<dbReference type="Proteomes" id="UP000248790">
    <property type="component" value="Unassembled WGS sequence"/>
</dbReference>
<dbReference type="InterPro" id="IPR006680">
    <property type="entry name" value="Amidohydro-rel"/>
</dbReference>
<dbReference type="InterPro" id="IPR032466">
    <property type="entry name" value="Metal_Hydrolase"/>
</dbReference>
<name>A0A327WHD2_LARAB</name>
<comment type="similarity">
    <text evidence="1">Belongs to the metallo-dependent hydrolases superfamily.</text>
</comment>
<feature type="domain" description="Amidohydrolase-related" evidence="2">
    <location>
        <begin position="33"/>
        <end position="311"/>
    </location>
</feature>
<reference evidence="3 4" key="1">
    <citation type="submission" date="2018-06" db="EMBL/GenBank/DDBJ databases">
        <title>Genomic Encyclopedia of Archaeal and Bacterial Type Strains, Phase II (KMG-II): from individual species to whole genera.</title>
        <authorList>
            <person name="Goeker M."/>
        </authorList>
    </citation>
    <scope>NUCLEOTIDE SEQUENCE [LARGE SCALE GENOMIC DNA]</scope>
    <source>
        <strain evidence="3 4">DSM 21851</strain>
    </source>
</reference>
<evidence type="ECO:0000256" key="1">
    <source>
        <dbReference type="ARBA" id="ARBA00038310"/>
    </source>
</evidence>
<accession>A0A327WHD2</accession>
<dbReference type="Pfam" id="PF04909">
    <property type="entry name" value="Amidohydro_2"/>
    <property type="match status" value="1"/>
</dbReference>
<protein>
    <submittedName>
        <fullName evidence="3">Putative TIM-barrel fold metal-dependent hydrolase</fullName>
    </submittedName>
</protein>
<dbReference type="OrthoDB" id="5450317at2"/>
<sequence length="321" mass="36287">MNRRNFLAIAAGASAATGLTSLNQGDKTAIPIIDTHIHLFDTNRPEGVPWPTKQDTVLYQPALPERYRQIAAPLGVVGAIVVEASPWLEDNQWVLDVAARDKIIVGTVGNLEPGQRDFRPQLERFQRNPLFRGIRNGNLWERDLGQQLSNPQFVSDLRFLAQAGLTLDAANPNPALLASLVRVTDQVPDLRVIIDHLPQMNPSQAAAQRRATEAHLKALGQRPQVYVKISEVLRRVDNGTIPRDLSFYRARLDELFGIFGEDRLLYGSDWPNSDRWLPFHAGLGLVKEYFNAKSRRVAEKYFWKNSVAAYKWQKRDPLQPE</sequence>
<evidence type="ECO:0000313" key="3">
    <source>
        <dbReference type="EMBL" id="RAJ90872.1"/>
    </source>
</evidence>
<dbReference type="EMBL" id="QLMC01000011">
    <property type="protein sequence ID" value="RAJ90872.1"/>
    <property type="molecule type" value="Genomic_DNA"/>
</dbReference>
<dbReference type="SUPFAM" id="SSF51556">
    <property type="entry name" value="Metallo-dependent hydrolases"/>
    <property type="match status" value="1"/>
</dbReference>
<evidence type="ECO:0000313" key="4">
    <source>
        <dbReference type="Proteomes" id="UP000248790"/>
    </source>
</evidence>
<keyword evidence="3" id="KW-0378">Hydrolase</keyword>
<dbReference type="Gene3D" id="3.20.20.140">
    <property type="entry name" value="Metal-dependent hydrolases"/>
    <property type="match status" value="1"/>
</dbReference>
<dbReference type="RefSeq" id="WP_111631420.1">
    <property type="nucleotide sequence ID" value="NZ_QLMC01000011.1"/>
</dbReference>
<evidence type="ECO:0000259" key="2">
    <source>
        <dbReference type="Pfam" id="PF04909"/>
    </source>
</evidence>
<dbReference type="GO" id="GO:0016787">
    <property type="term" value="F:hydrolase activity"/>
    <property type="evidence" value="ECO:0007669"/>
    <property type="project" value="UniProtKB-KW"/>
</dbReference>
<dbReference type="PANTHER" id="PTHR43569:SF2">
    <property type="entry name" value="AMIDOHYDROLASE-RELATED DOMAIN-CONTAINING PROTEIN"/>
    <property type="match status" value="1"/>
</dbReference>
<organism evidence="3 4">
    <name type="scientific">Larkinella arboricola</name>
    <dbReference type="NCBI Taxonomy" id="643671"/>
    <lineage>
        <taxon>Bacteria</taxon>
        <taxon>Pseudomonadati</taxon>
        <taxon>Bacteroidota</taxon>
        <taxon>Cytophagia</taxon>
        <taxon>Cytophagales</taxon>
        <taxon>Spirosomataceae</taxon>
        <taxon>Larkinella</taxon>
    </lineage>
</organism>
<comment type="caution">
    <text evidence="3">The sequence shown here is derived from an EMBL/GenBank/DDBJ whole genome shotgun (WGS) entry which is preliminary data.</text>
</comment>
<dbReference type="PANTHER" id="PTHR43569">
    <property type="entry name" value="AMIDOHYDROLASE"/>
    <property type="match status" value="1"/>
</dbReference>
<keyword evidence="4" id="KW-1185">Reference proteome</keyword>
<proteinExistence type="inferred from homology"/>
<gene>
    <name evidence="3" type="ORF">LX87_05416</name>
</gene>
<dbReference type="AlphaFoldDB" id="A0A327WHD2"/>
<dbReference type="InterPro" id="IPR052350">
    <property type="entry name" value="Metallo-dep_Lactonases"/>
</dbReference>